<dbReference type="PANTHER" id="PTHR40081:SF1">
    <property type="entry name" value="TAT PATHWAY SIGNAL SEQUENCE DOMAIN PROTEIN"/>
    <property type="match status" value="1"/>
</dbReference>
<dbReference type="HOGENOM" id="CLU_343473_0_0_10"/>
<dbReference type="EMBL" id="CP001807">
    <property type="protein sequence ID" value="ACY48960.1"/>
    <property type="molecule type" value="Genomic_DNA"/>
</dbReference>
<dbReference type="PANTHER" id="PTHR40081">
    <property type="entry name" value="CONCANAVALIN A-LIKE LECTIN/GLUCANASE"/>
    <property type="match status" value="1"/>
</dbReference>
<evidence type="ECO:0000313" key="5">
    <source>
        <dbReference type="Proteomes" id="UP000002221"/>
    </source>
</evidence>
<dbReference type="AlphaFoldDB" id="D0MD48"/>
<evidence type="ECO:0000259" key="1">
    <source>
        <dbReference type="Pfam" id="PF19501"/>
    </source>
</evidence>
<accession>D0MD48</accession>
<evidence type="ECO:0000259" key="3">
    <source>
        <dbReference type="Pfam" id="PF21346"/>
    </source>
</evidence>
<dbReference type="Proteomes" id="UP000002221">
    <property type="component" value="Chromosome"/>
</dbReference>
<dbReference type="KEGG" id="rmr:Rmar_2079"/>
<gene>
    <name evidence="4" type="ordered locus">Rmar_2079</name>
</gene>
<dbReference type="InterPro" id="IPR048331">
    <property type="entry name" value="PcRGLX/YetA_3rd"/>
</dbReference>
<name>D0MD48_RHOM4</name>
<keyword evidence="5" id="KW-1185">Reference proteome</keyword>
<evidence type="ECO:0000259" key="2">
    <source>
        <dbReference type="Pfam" id="PF21345"/>
    </source>
</evidence>
<dbReference type="SUPFAM" id="SSF48208">
    <property type="entry name" value="Six-hairpin glycosidases"/>
    <property type="match status" value="1"/>
</dbReference>
<proteinExistence type="predicted"/>
<dbReference type="InterPro" id="IPR008928">
    <property type="entry name" value="6-hairpin_glycosidase_sf"/>
</dbReference>
<evidence type="ECO:0000313" key="4">
    <source>
        <dbReference type="EMBL" id="ACY48960.1"/>
    </source>
</evidence>
<dbReference type="eggNOG" id="COG3533">
    <property type="taxonomic scope" value="Bacteria"/>
</dbReference>
<feature type="domain" description="PcRGLX/YetA-like N-terminal RIFT barrel" evidence="1">
    <location>
        <begin position="40"/>
        <end position="92"/>
    </location>
</feature>
<dbReference type="Pfam" id="PF21346">
    <property type="entry name" value="PcRGLX_3rd"/>
    <property type="match status" value="1"/>
</dbReference>
<dbReference type="GO" id="GO:0005975">
    <property type="term" value="P:carbohydrate metabolic process"/>
    <property type="evidence" value="ECO:0007669"/>
    <property type="project" value="InterPro"/>
</dbReference>
<dbReference type="Pfam" id="PF21345">
    <property type="entry name" value="PcRGLX_2nd"/>
    <property type="match status" value="1"/>
</dbReference>
<feature type="domain" description="PcRGLX/YetA-like central beta-sandwich" evidence="2">
    <location>
        <begin position="378"/>
        <end position="435"/>
    </location>
</feature>
<organism evidence="4 5">
    <name type="scientific">Rhodothermus marinus (strain ATCC 43812 / DSM 4252 / R-10)</name>
    <name type="common">Rhodothermus obamensis</name>
    <dbReference type="NCBI Taxonomy" id="518766"/>
    <lineage>
        <taxon>Bacteria</taxon>
        <taxon>Pseudomonadati</taxon>
        <taxon>Rhodothermota</taxon>
        <taxon>Rhodothermia</taxon>
        <taxon>Rhodothermales</taxon>
        <taxon>Rhodothermaceae</taxon>
        <taxon>Rhodothermus</taxon>
    </lineage>
</organism>
<protein>
    <submittedName>
        <fullName evidence="4">Uncharacterized protein</fullName>
    </submittedName>
</protein>
<dbReference type="Pfam" id="PF19501">
    <property type="entry name" value="PcRGLX_1st"/>
    <property type="match status" value="1"/>
</dbReference>
<dbReference type="OrthoDB" id="262615at2"/>
<feature type="domain" description="PcRGLX/YetA-like C-terminal alpha/alpha toroid" evidence="3">
    <location>
        <begin position="479"/>
        <end position="590"/>
    </location>
</feature>
<dbReference type="InterPro" id="IPR048329">
    <property type="entry name" value="PcRGLX_1st"/>
</dbReference>
<dbReference type="InterPro" id="IPR048330">
    <property type="entry name" value="PcRGLX/YetA_2nd"/>
</dbReference>
<dbReference type="STRING" id="518766.Rmar_2079"/>
<reference evidence="4 5" key="1">
    <citation type="journal article" date="2009" name="Stand. Genomic Sci.">
        <title>Complete genome sequence of Rhodothermus marinus type strain (R-10).</title>
        <authorList>
            <person name="Nolan M."/>
            <person name="Tindall B.J."/>
            <person name="Pomrenke H."/>
            <person name="Lapidus A."/>
            <person name="Copeland A."/>
            <person name="Glavina Del Rio T."/>
            <person name="Lucas S."/>
            <person name="Chen F."/>
            <person name="Tice H."/>
            <person name="Cheng J.F."/>
            <person name="Saunders E."/>
            <person name="Han C."/>
            <person name="Bruce D."/>
            <person name="Goodwin L."/>
            <person name="Chain P."/>
            <person name="Pitluck S."/>
            <person name="Ovchinikova G."/>
            <person name="Pati A."/>
            <person name="Ivanova N."/>
            <person name="Mavromatis K."/>
            <person name="Chen A."/>
            <person name="Palaniappan K."/>
            <person name="Land M."/>
            <person name="Hauser L."/>
            <person name="Chang Y.J."/>
            <person name="Jeffries C.D."/>
            <person name="Brettin T."/>
            <person name="Goker M."/>
            <person name="Bristow J."/>
            <person name="Eisen J.A."/>
            <person name="Markowitz V."/>
            <person name="Hugenholtz P."/>
            <person name="Kyrpides N.C."/>
            <person name="Klenk H.P."/>
            <person name="Detter J.C."/>
        </authorList>
    </citation>
    <scope>NUCLEOTIDE SEQUENCE [LARGE SCALE GENOMIC DNA]</scope>
    <source>
        <strain evidence="5">ATCC 43812 / DSM 4252 / R-10</strain>
    </source>
</reference>
<dbReference type="InterPro" id="IPR045793">
    <property type="entry name" value="PcRGLX/YetA-like"/>
</dbReference>
<sequence>MPRFFGSVTGWLFWFVLFAWAGELAQAQSAAHLTLHLEEPRPGAPVLVGLPFPRGALYSPDHVRLEDREGHEVPAQVTEVTTWDPADSSLKWIWVFFFAGSEAQYRLVYGPEVRRTLLFTPRVTVVNNQRKGGGAEVTTGPLRFVVAKGTGGFLKEVWLDAEGDGFEEDDRIATGPEGRGSFLDLLDDLGPDSSEAVILRITKARGTGPLHAVLKIEGEYRYHRPDNNPSPFVTYLHAYAGQSYVRLLHTITYTGNPDKHRRLAGQYALIATSSDSILDEQQLRGDPGWTQPDDRIAGAGLALVPHVGEPLRCVTGYFEGPWWQRGPEQLQESTPAPVCRVLQNGPDPTRMPPLPNSTPDLRLEGFTAQLSGLDRSVARAAGWLDLRGPRGGIAWGIRFFFEEYPKALEGSTARLTAYLWPPTVEPMQFARWSAEEFDGEMLGNFAQGLTKTTELVLFFHGPTVPVDSVRQVLGYVLDPPVAHADPSWYAGSLVYGRFAPASERFPEFERGLTYKFAWWRFNQHWEPWYGMFDFGDGLTYYFRDDWFMWNNNEPAVDFMWWLHFMRTGSRAAYLTAEAASRHTMDVDNVHWPADPVYHGETNSALDYWRYRKQPKGTPYLGIGRRHARQHWTALLSAHVWLPGWLAAYYLAGYHRGLDVARLTGETYLKRIWGEHDLRGRRLYLSVWNLAELWDATKDPRYEAELRDRVRLMLQLQEEQGGNLVVDRYGYAQVYASHGLYRYWQLTGDSRVRQALVRHARYVRDVPPLNHEMESYLSSIHSLLVGYEFTGEKSFLEEALRRAEVLKTDALPEDAFARMTQRQLAEALEAVSHLPESTTGRPAIWKITNGLRVFGWTHAYNVPWLLYWLEHTPTQP</sequence>